<feature type="coiled-coil region" evidence="2">
    <location>
        <begin position="293"/>
        <end position="320"/>
    </location>
</feature>
<dbReference type="InterPro" id="IPR036388">
    <property type="entry name" value="WH-like_DNA-bd_sf"/>
</dbReference>
<proteinExistence type="predicted"/>
<evidence type="ECO:0000313" key="6">
    <source>
        <dbReference type="Proteomes" id="UP001529085"/>
    </source>
</evidence>
<dbReference type="Gene3D" id="1.25.40.10">
    <property type="entry name" value="Tetratricopeptide repeat domain"/>
    <property type="match status" value="2"/>
</dbReference>
<feature type="repeat" description="TPR" evidence="1">
    <location>
        <begin position="170"/>
        <end position="203"/>
    </location>
</feature>
<dbReference type="InterPro" id="IPR019734">
    <property type="entry name" value="TPR_rpt"/>
</dbReference>
<dbReference type="Pfam" id="PF13424">
    <property type="entry name" value="TPR_12"/>
    <property type="match status" value="2"/>
</dbReference>
<keyword evidence="3" id="KW-0812">Transmembrane</keyword>
<feature type="signal peptide" evidence="4">
    <location>
        <begin position="1"/>
        <end position="21"/>
    </location>
</feature>
<protein>
    <submittedName>
        <fullName evidence="5">Tetratricopeptide repeat protein</fullName>
    </submittedName>
</protein>
<dbReference type="SUPFAM" id="SSF48452">
    <property type="entry name" value="TPR-like"/>
    <property type="match status" value="2"/>
</dbReference>
<keyword evidence="2" id="KW-0175">Coiled coil</keyword>
<evidence type="ECO:0000313" key="5">
    <source>
        <dbReference type="EMBL" id="MDG4716139.1"/>
    </source>
</evidence>
<dbReference type="Gene3D" id="1.10.10.10">
    <property type="entry name" value="Winged helix-like DNA-binding domain superfamily/Winged helix DNA-binding domain"/>
    <property type="match status" value="1"/>
</dbReference>
<gene>
    <name evidence="5" type="ORF">P7122_09665</name>
</gene>
<dbReference type="SUPFAM" id="SSF46894">
    <property type="entry name" value="C-terminal effector domain of the bipartite response regulators"/>
    <property type="match status" value="1"/>
</dbReference>
<dbReference type="InterPro" id="IPR016032">
    <property type="entry name" value="Sig_transdc_resp-reg_C-effctor"/>
</dbReference>
<evidence type="ECO:0000256" key="1">
    <source>
        <dbReference type="PROSITE-ProRule" id="PRU00339"/>
    </source>
</evidence>
<name>A0ABT6G269_9FLAO</name>
<dbReference type="Proteomes" id="UP001529085">
    <property type="component" value="Unassembled WGS sequence"/>
</dbReference>
<dbReference type="PANTHER" id="PTHR10098">
    <property type="entry name" value="RAPSYN-RELATED"/>
    <property type="match status" value="1"/>
</dbReference>
<keyword evidence="3" id="KW-1133">Transmembrane helix</keyword>
<sequence>MFTNSYFKTLFLLVVAFSINAQETIATKETELFSLKAELENAIKEDNRTSIGITNIKLADFFYRISLYKEATTYYQNYLELHLPKDSSFIKVQNQLALINLELKQYGLAESHASLALRTSEYINYKKGEATSNALLGSVAEKQSNYNDALKFQKKSLALFSFLKDSTGIAITNENIGSIYEDLEQYQKALNYFNVAQSFSKNSPWDLKINIINNIGDINRKTKKYIEAIGYTEQALELAKTSNNQSQLVSALKDLSRTYADMGNFSKAYEYLNNQNIANEEELIQNNNEIVSALQILHDVKEKENEVQLLNKQNEINKVQQSIILIIASALTLGLCALFLYWKKRKKHEKHILEYQQQLLQADLDKKAAKEIALNREIDIKVSALTNYSLHIAHKNKMLSDISKTLSKLKDRNSALVSKKLKDIVKDIESDLENNNEWTELMSYFGQIHPSFFSKLKNDAKEKLSSSEMRLCMLLRLNLSSKEIGGILRITSDSVRIARYRLRKKLPLESKDDLQAYLLNL</sequence>
<dbReference type="EMBL" id="JARSBN010000004">
    <property type="protein sequence ID" value="MDG4716139.1"/>
    <property type="molecule type" value="Genomic_DNA"/>
</dbReference>
<accession>A0ABT6G269</accession>
<dbReference type="InterPro" id="IPR011990">
    <property type="entry name" value="TPR-like_helical_dom_sf"/>
</dbReference>
<reference evidence="5 6" key="1">
    <citation type="submission" date="2023-03" db="EMBL/GenBank/DDBJ databases">
        <title>Strain YYF002 represents a novel species in the genus Winogradskyella isolated from seawater.</title>
        <authorList>
            <person name="Fu Z.-Y."/>
        </authorList>
    </citation>
    <scope>NUCLEOTIDE SEQUENCE [LARGE SCALE GENOMIC DNA]</scope>
    <source>
        <strain evidence="5 6">YYF002</strain>
    </source>
</reference>
<keyword evidence="4" id="KW-0732">Signal</keyword>
<evidence type="ECO:0000256" key="4">
    <source>
        <dbReference type="SAM" id="SignalP"/>
    </source>
</evidence>
<feature type="transmembrane region" description="Helical" evidence="3">
    <location>
        <begin position="323"/>
        <end position="342"/>
    </location>
</feature>
<dbReference type="SMART" id="SM00028">
    <property type="entry name" value="TPR"/>
    <property type="match status" value="5"/>
</dbReference>
<feature type="chain" id="PRO_5045210546" evidence="4">
    <location>
        <begin position="22"/>
        <end position="521"/>
    </location>
</feature>
<evidence type="ECO:0000256" key="2">
    <source>
        <dbReference type="SAM" id="Coils"/>
    </source>
</evidence>
<evidence type="ECO:0000256" key="3">
    <source>
        <dbReference type="SAM" id="Phobius"/>
    </source>
</evidence>
<keyword evidence="3" id="KW-0472">Membrane</keyword>
<organism evidence="5 6">
    <name type="scientific">Winogradskyella marincola</name>
    <dbReference type="NCBI Taxonomy" id="3037795"/>
    <lineage>
        <taxon>Bacteria</taxon>
        <taxon>Pseudomonadati</taxon>
        <taxon>Bacteroidota</taxon>
        <taxon>Flavobacteriia</taxon>
        <taxon>Flavobacteriales</taxon>
        <taxon>Flavobacteriaceae</taxon>
        <taxon>Winogradskyella</taxon>
    </lineage>
</organism>
<keyword evidence="1" id="KW-0802">TPR repeat</keyword>
<comment type="caution">
    <text evidence="5">The sequence shown here is derived from an EMBL/GenBank/DDBJ whole genome shotgun (WGS) entry which is preliminary data.</text>
</comment>
<dbReference type="PROSITE" id="PS50005">
    <property type="entry name" value="TPR"/>
    <property type="match status" value="1"/>
</dbReference>
<keyword evidence="6" id="KW-1185">Reference proteome</keyword>
<dbReference type="RefSeq" id="WP_278005584.1">
    <property type="nucleotide sequence ID" value="NZ_JARSBN010000004.1"/>
</dbReference>